<evidence type="ECO:0000313" key="1">
    <source>
        <dbReference type="EMBL" id="EDN58664.1"/>
    </source>
</evidence>
<evidence type="ECO:0000313" key="2">
    <source>
        <dbReference type="Proteomes" id="UP000242664"/>
    </source>
</evidence>
<dbReference type="EMBL" id="DS267809">
    <property type="protein sequence ID" value="EDN58664.1"/>
    <property type="molecule type" value="Genomic_DNA"/>
</dbReference>
<name>A0ABM9WZ29_VIBAE</name>
<gene>
    <name evidence="1" type="ORF">VEx25_A1092</name>
</gene>
<reference evidence="2" key="1">
    <citation type="submission" date="2006-10" db="EMBL/GenBank/DDBJ databases">
        <authorList>
            <person name="Heidelberg J."/>
            <person name="Sebastian Y."/>
        </authorList>
    </citation>
    <scope>NUCLEOTIDE SEQUENCE [LARGE SCALE GENOMIC DNA]</scope>
    <source>
        <strain evidence="2">EX25</strain>
    </source>
</reference>
<organism evidence="1 2">
    <name type="scientific">Vibrio antiquarius (strain Ex25)</name>
    <dbReference type="NCBI Taxonomy" id="150340"/>
    <lineage>
        <taxon>Bacteria</taxon>
        <taxon>Pseudomonadati</taxon>
        <taxon>Pseudomonadota</taxon>
        <taxon>Gammaproteobacteria</taxon>
        <taxon>Vibrionales</taxon>
        <taxon>Vibrionaceae</taxon>
        <taxon>Vibrio</taxon>
        <taxon>Vibrio diabolicus subgroup</taxon>
    </lineage>
</organism>
<accession>A0ABM9WZ29</accession>
<sequence length="39" mass="4362">MHFLIIFAFDLVPKSLRNHASYIGKEMQEALAIQVSVSG</sequence>
<proteinExistence type="predicted"/>
<keyword evidence="2" id="KW-1185">Reference proteome</keyword>
<dbReference type="Proteomes" id="UP000242664">
    <property type="component" value="Unassembled WGS sequence"/>
</dbReference>
<protein>
    <submittedName>
        <fullName evidence="1">Uncharacterized protein</fullName>
    </submittedName>
</protein>